<evidence type="ECO:0000313" key="1">
    <source>
        <dbReference type="EMBL" id="CAH3150995.1"/>
    </source>
</evidence>
<evidence type="ECO:0000313" key="2">
    <source>
        <dbReference type="Proteomes" id="UP001159427"/>
    </source>
</evidence>
<reference evidence="1 2" key="1">
    <citation type="submission" date="2022-05" db="EMBL/GenBank/DDBJ databases">
        <authorList>
            <consortium name="Genoscope - CEA"/>
            <person name="William W."/>
        </authorList>
    </citation>
    <scope>NUCLEOTIDE SEQUENCE [LARGE SCALE GENOMIC DNA]</scope>
</reference>
<dbReference type="Proteomes" id="UP001159427">
    <property type="component" value="Unassembled WGS sequence"/>
</dbReference>
<gene>
    <name evidence="1" type="ORF">PEVE_00000272</name>
</gene>
<sequence length="195" mass="21855">AATLRHTTAKYPLRRVDCKVLTIPRGFSSFNPDNIFLGRIPKRIVFGLVDTEAFNGSYTTNPFNFKHYNLSLVGVYVDGEQILPKPLTLKFDADGGQNFMAGFQTLFLGIGKLSQDAGNQIARGDYGSGYTLFCFDLTPDECSADHFQLIKQGNLRVELHFAEPLPKTVNLIIYAESESLIEIDSNRNVLYDYNN</sequence>
<dbReference type="EMBL" id="CALNXI010001001">
    <property type="protein sequence ID" value="CAH3150995.1"/>
    <property type="molecule type" value="Genomic_DNA"/>
</dbReference>
<name>A0ABN8PU53_9CNID</name>
<keyword evidence="2" id="KW-1185">Reference proteome</keyword>
<comment type="caution">
    <text evidence="1">The sequence shown here is derived from an EMBL/GenBank/DDBJ whole genome shotgun (WGS) entry which is preliminary data.</text>
</comment>
<feature type="non-terminal residue" evidence="1">
    <location>
        <position position="1"/>
    </location>
</feature>
<protein>
    <submittedName>
        <fullName evidence="1">Uncharacterized protein</fullName>
    </submittedName>
</protein>
<accession>A0ABN8PU53</accession>
<organism evidence="1 2">
    <name type="scientific">Porites evermanni</name>
    <dbReference type="NCBI Taxonomy" id="104178"/>
    <lineage>
        <taxon>Eukaryota</taxon>
        <taxon>Metazoa</taxon>
        <taxon>Cnidaria</taxon>
        <taxon>Anthozoa</taxon>
        <taxon>Hexacorallia</taxon>
        <taxon>Scleractinia</taxon>
        <taxon>Fungiina</taxon>
        <taxon>Poritidae</taxon>
        <taxon>Porites</taxon>
    </lineage>
</organism>
<proteinExistence type="predicted"/>